<dbReference type="Proteomes" id="UP000821853">
    <property type="component" value="Chromosome 2"/>
</dbReference>
<dbReference type="VEuPathDB" id="VectorBase:HLOH_060209"/>
<proteinExistence type="predicted"/>
<name>A0A9J6FV37_HAELO</name>
<accession>A0A9J6FV37</accession>
<evidence type="ECO:0000313" key="1">
    <source>
        <dbReference type="EMBL" id="KAH9366168.1"/>
    </source>
</evidence>
<dbReference type="EMBL" id="JABSTR010000004">
    <property type="protein sequence ID" value="KAH9366168.1"/>
    <property type="molecule type" value="Genomic_DNA"/>
</dbReference>
<evidence type="ECO:0000313" key="2">
    <source>
        <dbReference type="Proteomes" id="UP000821853"/>
    </source>
</evidence>
<gene>
    <name evidence="1" type="ORF">HPB48_018159</name>
</gene>
<protein>
    <submittedName>
        <fullName evidence="1">Uncharacterized protein</fullName>
    </submittedName>
</protein>
<organism evidence="1 2">
    <name type="scientific">Haemaphysalis longicornis</name>
    <name type="common">Bush tick</name>
    <dbReference type="NCBI Taxonomy" id="44386"/>
    <lineage>
        <taxon>Eukaryota</taxon>
        <taxon>Metazoa</taxon>
        <taxon>Ecdysozoa</taxon>
        <taxon>Arthropoda</taxon>
        <taxon>Chelicerata</taxon>
        <taxon>Arachnida</taxon>
        <taxon>Acari</taxon>
        <taxon>Parasitiformes</taxon>
        <taxon>Ixodida</taxon>
        <taxon>Ixodoidea</taxon>
        <taxon>Ixodidae</taxon>
        <taxon>Haemaphysalinae</taxon>
        <taxon>Haemaphysalis</taxon>
    </lineage>
</organism>
<keyword evidence="2" id="KW-1185">Reference proteome</keyword>
<comment type="caution">
    <text evidence="1">The sequence shown here is derived from an EMBL/GenBank/DDBJ whole genome shotgun (WGS) entry which is preliminary data.</text>
</comment>
<reference evidence="1 2" key="1">
    <citation type="journal article" date="2020" name="Cell">
        <title>Large-Scale Comparative Analyses of Tick Genomes Elucidate Their Genetic Diversity and Vector Capacities.</title>
        <authorList>
            <consortium name="Tick Genome and Microbiome Consortium (TIGMIC)"/>
            <person name="Jia N."/>
            <person name="Wang J."/>
            <person name="Shi W."/>
            <person name="Du L."/>
            <person name="Sun Y."/>
            <person name="Zhan W."/>
            <person name="Jiang J.F."/>
            <person name="Wang Q."/>
            <person name="Zhang B."/>
            <person name="Ji P."/>
            <person name="Bell-Sakyi L."/>
            <person name="Cui X.M."/>
            <person name="Yuan T.T."/>
            <person name="Jiang B.G."/>
            <person name="Yang W.F."/>
            <person name="Lam T.T."/>
            <person name="Chang Q.C."/>
            <person name="Ding S.J."/>
            <person name="Wang X.J."/>
            <person name="Zhu J.G."/>
            <person name="Ruan X.D."/>
            <person name="Zhao L."/>
            <person name="Wei J.T."/>
            <person name="Ye R.Z."/>
            <person name="Que T.C."/>
            <person name="Du C.H."/>
            <person name="Zhou Y.H."/>
            <person name="Cheng J.X."/>
            <person name="Dai P.F."/>
            <person name="Guo W.B."/>
            <person name="Han X.H."/>
            <person name="Huang E.J."/>
            <person name="Li L.F."/>
            <person name="Wei W."/>
            <person name="Gao Y.C."/>
            <person name="Liu J.Z."/>
            <person name="Shao H.Z."/>
            <person name="Wang X."/>
            <person name="Wang C.C."/>
            <person name="Yang T.C."/>
            <person name="Huo Q.B."/>
            <person name="Li W."/>
            <person name="Chen H.Y."/>
            <person name="Chen S.E."/>
            <person name="Zhou L.G."/>
            <person name="Ni X.B."/>
            <person name="Tian J.H."/>
            <person name="Sheng Y."/>
            <person name="Liu T."/>
            <person name="Pan Y.S."/>
            <person name="Xia L.Y."/>
            <person name="Li J."/>
            <person name="Zhao F."/>
            <person name="Cao W.C."/>
        </authorList>
    </citation>
    <scope>NUCLEOTIDE SEQUENCE [LARGE SCALE GENOMIC DNA]</scope>
    <source>
        <strain evidence="1">HaeL-2018</strain>
    </source>
</reference>
<sequence length="210" mass="24088">MELLLVSEDKVRNVSQGCAPVRLFLRRVRLKNMDYYPQYLYISYDHIELQEGSNSWLHDLNFQLIREHIVMITFDVIFVKPPQVAVAMCGTKRVNRSGLSSVFRSADPSLHALPDANYFTVLANTTSPWNISNVYTIALITVVASVDKIPTTLLKHLAFTPIRHVSFYRCSFHKISFNDIPLMKSIYDFEFLESPIETIHPDAFDLLSSS</sequence>
<dbReference type="AlphaFoldDB" id="A0A9J6FV37"/>